<evidence type="ECO:0000256" key="2">
    <source>
        <dbReference type="ARBA" id="ARBA00022980"/>
    </source>
</evidence>
<keyword evidence="2 4" id="KW-0689">Ribosomal protein</keyword>
<evidence type="ECO:0000313" key="5">
    <source>
        <dbReference type="Proteomes" id="UP000279259"/>
    </source>
</evidence>
<sequence length="118" mass="13033">MAAVLGHLAVRTKEKQAPRQRSALHDVVTREYTINVHKRTHDLGFKKKAPKAIKAVVAFAQKTMGVKDVRLTPGLNQAIWSRARLEIEPSFFTASHADPSSPRPAQLGLQTVVIEGDE</sequence>
<accession>A0A427XTP0</accession>
<dbReference type="SUPFAM" id="SSF54575">
    <property type="entry name" value="Ribosomal protein L31e"/>
    <property type="match status" value="1"/>
</dbReference>
<protein>
    <submittedName>
        <fullName evidence="4">60S ribosomal protein L31</fullName>
    </submittedName>
</protein>
<dbReference type="OrthoDB" id="9739313at2759"/>
<dbReference type="InterPro" id="IPR023621">
    <property type="entry name" value="Ribosomal_eL31_dom_sf"/>
</dbReference>
<proteinExistence type="inferred from homology"/>
<evidence type="ECO:0000256" key="3">
    <source>
        <dbReference type="ARBA" id="ARBA00023274"/>
    </source>
</evidence>
<dbReference type="Gene3D" id="3.10.440.10">
    <property type="match status" value="1"/>
</dbReference>
<organism evidence="4 5">
    <name type="scientific">Saitozyma podzolica</name>
    <dbReference type="NCBI Taxonomy" id="1890683"/>
    <lineage>
        <taxon>Eukaryota</taxon>
        <taxon>Fungi</taxon>
        <taxon>Dikarya</taxon>
        <taxon>Basidiomycota</taxon>
        <taxon>Agaricomycotina</taxon>
        <taxon>Tremellomycetes</taxon>
        <taxon>Tremellales</taxon>
        <taxon>Trimorphomycetaceae</taxon>
        <taxon>Saitozyma</taxon>
    </lineage>
</organism>
<dbReference type="PANTHER" id="PTHR10956:SF0">
    <property type="entry name" value="60S RIBOSOMAL PROTEIN L31"/>
    <property type="match status" value="1"/>
</dbReference>
<dbReference type="GO" id="GO:0022625">
    <property type="term" value="C:cytosolic large ribosomal subunit"/>
    <property type="evidence" value="ECO:0007669"/>
    <property type="project" value="TreeGrafter"/>
</dbReference>
<dbReference type="GO" id="GO:0002181">
    <property type="term" value="P:cytoplasmic translation"/>
    <property type="evidence" value="ECO:0007669"/>
    <property type="project" value="TreeGrafter"/>
</dbReference>
<dbReference type="SMART" id="SM01380">
    <property type="entry name" value="Ribosomal_L31e"/>
    <property type="match status" value="1"/>
</dbReference>
<dbReference type="GO" id="GO:0003735">
    <property type="term" value="F:structural constituent of ribosome"/>
    <property type="evidence" value="ECO:0007669"/>
    <property type="project" value="InterPro"/>
</dbReference>
<keyword evidence="5" id="KW-1185">Reference proteome</keyword>
<gene>
    <name evidence="4" type="primary">RPL31</name>
    <name evidence="4" type="ORF">EHS25_006126</name>
</gene>
<dbReference type="STRING" id="1890683.A0A427XTP0"/>
<dbReference type="Proteomes" id="UP000279259">
    <property type="component" value="Unassembled WGS sequence"/>
</dbReference>
<keyword evidence="3" id="KW-0687">Ribonucleoprotein</keyword>
<dbReference type="InterPro" id="IPR000054">
    <property type="entry name" value="Ribosomal_eL31"/>
</dbReference>
<reference evidence="4 5" key="1">
    <citation type="submission" date="2018-11" db="EMBL/GenBank/DDBJ databases">
        <title>Genome sequence of Saitozyma podzolica DSM 27192.</title>
        <authorList>
            <person name="Aliyu H."/>
            <person name="Gorte O."/>
            <person name="Ochsenreither K."/>
        </authorList>
    </citation>
    <scope>NUCLEOTIDE SEQUENCE [LARGE SCALE GENOMIC DNA]</scope>
    <source>
        <strain evidence="4 5">DSM 27192</strain>
    </source>
</reference>
<dbReference type="Pfam" id="PF01198">
    <property type="entry name" value="Ribosomal_L31e"/>
    <property type="match status" value="1"/>
</dbReference>
<dbReference type="PANTHER" id="PTHR10956">
    <property type="entry name" value="60S RIBOSOMAL PROTEIN L31"/>
    <property type="match status" value="1"/>
</dbReference>
<comment type="similarity">
    <text evidence="1">Belongs to the eukaryotic ribosomal protein eL31 family.</text>
</comment>
<dbReference type="EMBL" id="RSCD01000028">
    <property type="protein sequence ID" value="RSH82193.1"/>
    <property type="molecule type" value="Genomic_DNA"/>
</dbReference>
<dbReference type="AlphaFoldDB" id="A0A427XTP0"/>
<name>A0A427XTP0_9TREE</name>
<evidence type="ECO:0000256" key="1">
    <source>
        <dbReference type="ARBA" id="ARBA00010808"/>
    </source>
</evidence>
<evidence type="ECO:0000313" key="4">
    <source>
        <dbReference type="EMBL" id="RSH82193.1"/>
    </source>
</evidence>
<comment type="caution">
    <text evidence="4">The sequence shown here is derived from an EMBL/GenBank/DDBJ whole genome shotgun (WGS) entry which is preliminary data.</text>
</comment>